<dbReference type="OrthoDB" id="9942326at2759"/>
<reference evidence="4 5" key="1">
    <citation type="journal article" date="2018" name="Nat. Ecol. Evol.">
        <title>Shark genomes provide insights into elasmobranch evolution and the origin of vertebrates.</title>
        <authorList>
            <person name="Hara Y"/>
            <person name="Yamaguchi K"/>
            <person name="Onimaru K"/>
            <person name="Kadota M"/>
            <person name="Koyanagi M"/>
            <person name="Keeley SD"/>
            <person name="Tatsumi K"/>
            <person name="Tanaka K"/>
            <person name="Motone F"/>
            <person name="Kageyama Y"/>
            <person name="Nozu R"/>
            <person name="Adachi N"/>
            <person name="Nishimura O"/>
            <person name="Nakagawa R"/>
            <person name="Tanegashima C"/>
            <person name="Kiyatake I"/>
            <person name="Matsumoto R"/>
            <person name="Murakumo K"/>
            <person name="Nishida K"/>
            <person name="Terakita A"/>
            <person name="Kuratani S"/>
            <person name="Sato K"/>
            <person name="Hyodo S Kuraku.S."/>
        </authorList>
    </citation>
    <scope>NUCLEOTIDE SEQUENCE [LARGE SCALE GENOMIC DNA]</scope>
</reference>
<dbReference type="AlphaFoldDB" id="A0A401T9B3"/>
<evidence type="ECO:0000313" key="5">
    <source>
        <dbReference type="Proteomes" id="UP000287033"/>
    </source>
</evidence>
<evidence type="ECO:0000313" key="4">
    <source>
        <dbReference type="EMBL" id="GCC39192.1"/>
    </source>
</evidence>
<name>A0A401T9B3_CHIPU</name>
<dbReference type="InterPro" id="IPR000859">
    <property type="entry name" value="CUB_dom"/>
</dbReference>
<keyword evidence="1" id="KW-1015">Disulfide bond</keyword>
<dbReference type="SUPFAM" id="SSF49854">
    <property type="entry name" value="Spermadhesin, CUB domain"/>
    <property type="match status" value="1"/>
</dbReference>
<dbReference type="EMBL" id="BEZZ01019747">
    <property type="protein sequence ID" value="GCC39192.1"/>
    <property type="molecule type" value="Genomic_DNA"/>
</dbReference>
<evidence type="ECO:0000256" key="2">
    <source>
        <dbReference type="PROSITE-ProRule" id="PRU00059"/>
    </source>
</evidence>
<evidence type="ECO:0000259" key="3">
    <source>
        <dbReference type="PROSITE" id="PS01180"/>
    </source>
</evidence>
<gene>
    <name evidence="4" type="ORF">chiPu_0023367</name>
</gene>
<comment type="caution">
    <text evidence="2">Lacks conserved residue(s) required for the propagation of feature annotation.</text>
</comment>
<dbReference type="PROSITE" id="PS01180">
    <property type="entry name" value="CUB"/>
    <property type="match status" value="1"/>
</dbReference>
<protein>
    <recommendedName>
        <fullName evidence="3">CUB domain-containing protein</fullName>
    </recommendedName>
</protein>
<evidence type="ECO:0000256" key="1">
    <source>
        <dbReference type="ARBA" id="ARBA00023157"/>
    </source>
</evidence>
<dbReference type="SMART" id="SM00042">
    <property type="entry name" value="CUB"/>
    <property type="match status" value="1"/>
</dbReference>
<feature type="domain" description="CUB" evidence="3">
    <location>
        <begin position="9"/>
        <end position="111"/>
    </location>
</feature>
<comment type="caution">
    <text evidence="4">The sequence shown here is derived from an EMBL/GenBank/DDBJ whole genome shotgun (WGS) entry which is preliminary data.</text>
</comment>
<dbReference type="Pfam" id="PF00431">
    <property type="entry name" value="CUB"/>
    <property type="match status" value="1"/>
</dbReference>
<dbReference type="STRING" id="137246.A0A401T9B3"/>
<organism evidence="4 5">
    <name type="scientific">Chiloscyllium punctatum</name>
    <name type="common">Brownbanded bambooshark</name>
    <name type="synonym">Hemiscyllium punctatum</name>
    <dbReference type="NCBI Taxonomy" id="137246"/>
    <lineage>
        <taxon>Eukaryota</taxon>
        <taxon>Metazoa</taxon>
        <taxon>Chordata</taxon>
        <taxon>Craniata</taxon>
        <taxon>Vertebrata</taxon>
        <taxon>Chondrichthyes</taxon>
        <taxon>Elasmobranchii</taxon>
        <taxon>Galeomorphii</taxon>
        <taxon>Galeoidea</taxon>
        <taxon>Orectolobiformes</taxon>
        <taxon>Hemiscylliidae</taxon>
        <taxon>Chiloscyllium</taxon>
    </lineage>
</organism>
<keyword evidence="5" id="KW-1185">Reference proteome</keyword>
<proteinExistence type="predicted"/>
<dbReference type="Proteomes" id="UP000287033">
    <property type="component" value="Unassembled WGS sequence"/>
</dbReference>
<dbReference type="Gene3D" id="2.60.120.290">
    <property type="entry name" value="Spermadhesin, CUB domain"/>
    <property type="match status" value="1"/>
</dbReference>
<dbReference type="InterPro" id="IPR035914">
    <property type="entry name" value="Sperma_CUB_dom_sf"/>
</dbReference>
<accession>A0A401T9B3</accession>
<sequence length="125" mass="14375">MIFVFIAECDRQLYGPQGVIVSPMQPYREGQVCRTIINVAPIKRITIRVLYLRFNIRFNVTATDYILIKDVTTQRYSAYRGNSLFQWQSLGNSVEIEFHGDFGFRALFRALPSMTLGATQRLNCG</sequence>